<evidence type="ECO:0000313" key="11">
    <source>
        <dbReference type="Proteomes" id="UP000543174"/>
    </source>
</evidence>
<evidence type="ECO:0000256" key="5">
    <source>
        <dbReference type="ARBA" id="ARBA00022842"/>
    </source>
</evidence>
<reference evidence="10" key="1">
    <citation type="submission" date="2020-08" db="EMBL/GenBank/DDBJ databases">
        <title>Functional genomics of gut bacteria from endangered species of beetles.</title>
        <authorList>
            <person name="Carlos-Shanley C."/>
        </authorList>
    </citation>
    <scope>NUCLEOTIDE SEQUENCE [LARGE SCALE GENOMIC DNA]</scope>
    <source>
        <strain evidence="10">S00060</strain>
    </source>
</reference>
<proteinExistence type="inferred from homology"/>
<evidence type="ECO:0000256" key="4">
    <source>
        <dbReference type="ARBA" id="ARBA00022832"/>
    </source>
</evidence>
<keyword evidence="11" id="KW-1185">Reference proteome</keyword>
<dbReference type="NCBIfam" id="TIGR00556">
    <property type="entry name" value="pantethn_trn"/>
    <property type="match status" value="1"/>
</dbReference>
<comment type="function">
    <text evidence="8">Transfers the 4'-phosphopantetheine moiety from coenzyme A to a Ser of acyl-carrier-protein.</text>
</comment>
<dbReference type="GO" id="GO:0008897">
    <property type="term" value="F:holo-[acyl-carrier-protein] synthase activity"/>
    <property type="evidence" value="ECO:0007669"/>
    <property type="project" value="UniProtKB-UniRule"/>
</dbReference>
<dbReference type="EMBL" id="JACJHT010000006">
    <property type="protein sequence ID" value="MBA9041798.1"/>
    <property type="molecule type" value="Genomic_DNA"/>
</dbReference>
<feature type="binding site" evidence="8">
    <location>
        <position position="8"/>
    </location>
    <ligand>
        <name>Mg(2+)</name>
        <dbReference type="ChEBI" id="CHEBI:18420"/>
    </ligand>
</feature>
<comment type="catalytic activity">
    <reaction evidence="8">
        <text>apo-[ACP] + CoA = holo-[ACP] + adenosine 3',5'-bisphosphate + H(+)</text>
        <dbReference type="Rhea" id="RHEA:12068"/>
        <dbReference type="Rhea" id="RHEA-COMP:9685"/>
        <dbReference type="Rhea" id="RHEA-COMP:9690"/>
        <dbReference type="ChEBI" id="CHEBI:15378"/>
        <dbReference type="ChEBI" id="CHEBI:29999"/>
        <dbReference type="ChEBI" id="CHEBI:57287"/>
        <dbReference type="ChEBI" id="CHEBI:58343"/>
        <dbReference type="ChEBI" id="CHEBI:64479"/>
        <dbReference type="EC" id="2.7.8.7"/>
    </reaction>
</comment>
<evidence type="ECO:0000259" key="9">
    <source>
        <dbReference type="Pfam" id="PF01648"/>
    </source>
</evidence>
<dbReference type="NCBIfam" id="TIGR00516">
    <property type="entry name" value="acpS"/>
    <property type="match status" value="1"/>
</dbReference>
<evidence type="ECO:0000256" key="6">
    <source>
        <dbReference type="ARBA" id="ARBA00023098"/>
    </source>
</evidence>
<gene>
    <name evidence="8" type="primary">acpS</name>
    <name evidence="10" type="ORF">HNP21_004928</name>
</gene>
<comment type="subcellular location">
    <subcellularLocation>
        <location evidence="8">Cytoplasm</location>
    </subcellularLocation>
</comment>
<evidence type="ECO:0000256" key="1">
    <source>
        <dbReference type="ARBA" id="ARBA00022516"/>
    </source>
</evidence>
<dbReference type="SUPFAM" id="SSF56214">
    <property type="entry name" value="4'-phosphopantetheinyl transferase"/>
    <property type="match status" value="1"/>
</dbReference>
<dbReference type="InterPro" id="IPR008278">
    <property type="entry name" value="4-PPantetheinyl_Trfase_dom"/>
</dbReference>
<name>A0A7W3NF13_PRIAR</name>
<evidence type="ECO:0000256" key="2">
    <source>
        <dbReference type="ARBA" id="ARBA00022679"/>
    </source>
</evidence>
<organism evidence="10 11">
    <name type="scientific">Priestia aryabhattai</name>
    <name type="common">Bacillus aryabhattai</name>
    <dbReference type="NCBI Taxonomy" id="412384"/>
    <lineage>
        <taxon>Bacteria</taxon>
        <taxon>Bacillati</taxon>
        <taxon>Bacillota</taxon>
        <taxon>Bacilli</taxon>
        <taxon>Bacillales</taxon>
        <taxon>Bacillaceae</taxon>
        <taxon>Priestia</taxon>
    </lineage>
</organism>
<keyword evidence="7 8" id="KW-0275">Fatty acid biosynthesis</keyword>
<sequence>MIYGIGIDSVDIRRIELIYDKRPETLINRILTPSERKQFNEIKKKQRKMEWLAGRFSAKEAMSKAIGSGIGKTFDFQDGEILNAPNAKPMFYLSEKTKSLLPSDIKIHISITHTKTTASSMVTLDKD</sequence>
<dbReference type="AlphaFoldDB" id="A0A7W3NF13"/>
<dbReference type="Pfam" id="PF01648">
    <property type="entry name" value="ACPS"/>
    <property type="match status" value="1"/>
</dbReference>
<keyword evidence="2 8" id="KW-0808">Transferase</keyword>
<keyword evidence="1 8" id="KW-0444">Lipid biosynthesis</keyword>
<dbReference type="EC" id="2.7.8.7" evidence="8"/>
<dbReference type="GO" id="GO:0000287">
    <property type="term" value="F:magnesium ion binding"/>
    <property type="evidence" value="ECO:0007669"/>
    <property type="project" value="UniProtKB-UniRule"/>
</dbReference>
<dbReference type="GO" id="GO:0006633">
    <property type="term" value="P:fatty acid biosynthetic process"/>
    <property type="evidence" value="ECO:0007669"/>
    <property type="project" value="UniProtKB-UniRule"/>
</dbReference>
<evidence type="ECO:0000313" key="10">
    <source>
        <dbReference type="EMBL" id="MBA9041798.1"/>
    </source>
</evidence>
<keyword evidence="8" id="KW-0963">Cytoplasm</keyword>
<evidence type="ECO:0000256" key="3">
    <source>
        <dbReference type="ARBA" id="ARBA00022723"/>
    </source>
</evidence>
<feature type="domain" description="4'-phosphopantetheinyl transferase" evidence="9">
    <location>
        <begin position="4"/>
        <end position="99"/>
    </location>
</feature>
<evidence type="ECO:0000256" key="8">
    <source>
        <dbReference type="HAMAP-Rule" id="MF_00101"/>
    </source>
</evidence>
<comment type="similarity">
    <text evidence="8">Belongs to the P-Pant transferase superfamily. AcpS family.</text>
</comment>
<keyword evidence="5 8" id="KW-0460">Magnesium</keyword>
<dbReference type="InterPro" id="IPR002582">
    <property type="entry name" value="ACPS"/>
</dbReference>
<comment type="cofactor">
    <cofactor evidence="8">
        <name>Mg(2+)</name>
        <dbReference type="ChEBI" id="CHEBI:18420"/>
    </cofactor>
</comment>
<dbReference type="Gene3D" id="3.90.470.20">
    <property type="entry name" value="4'-phosphopantetheinyl transferase domain"/>
    <property type="match status" value="1"/>
</dbReference>
<comment type="caution">
    <text evidence="10">The sequence shown here is derived from an EMBL/GenBank/DDBJ whole genome shotgun (WGS) entry which is preliminary data.</text>
</comment>
<dbReference type="RefSeq" id="WP_182527804.1">
    <property type="nucleotide sequence ID" value="NZ_JACJHT010000006.1"/>
</dbReference>
<dbReference type="Proteomes" id="UP000543174">
    <property type="component" value="Unassembled WGS sequence"/>
</dbReference>
<dbReference type="InterPro" id="IPR037143">
    <property type="entry name" value="4-PPantetheinyl_Trfase_dom_sf"/>
</dbReference>
<accession>A0A7W3NF13</accession>
<feature type="binding site" evidence="8">
    <location>
        <position position="60"/>
    </location>
    <ligand>
        <name>Mg(2+)</name>
        <dbReference type="ChEBI" id="CHEBI:18420"/>
    </ligand>
</feature>
<dbReference type="HAMAP" id="MF_00101">
    <property type="entry name" value="AcpS"/>
    <property type="match status" value="1"/>
</dbReference>
<evidence type="ECO:0000256" key="7">
    <source>
        <dbReference type="ARBA" id="ARBA00023160"/>
    </source>
</evidence>
<keyword evidence="3 8" id="KW-0479">Metal-binding</keyword>
<keyword evidence="4 8" id="KW-0276">Fatty acid metabolism</keyword>
<protein>
    <recommendedName>
        <fullName evidence="8">Holo-[acyl-carrier-protein] synthase</fullName>
        <shortName evidence="8">Holo-ACP synthase</shortName>
        <ecNumber evidence="8">2.7.8.7</ecNumber>
    </recommendedName>
    <alternativeName>
        <fullName evidence="8">4'-phosphopantetheinyl transferase AcpS</fullName>
    </alternativeName>
</protein>
<keyword evidence="6 8" id="KW-0443">Lipid metabolism</keyword>
<dbReference type="InterPro" id="IPR004568">
    <property type="entry name" value="Ppantetheine-prot_Trfase_dom"/>
</dbReference>
<dbReference type="GO" id="GO:0005737">
    <property type="term" value="C:cytoplasm"/>
    <property type="evidence" value="ECO:0007669"/>
    <property type="project" value="UniProtKB-SubCell"/>
</dbReference>